<name>I2CSB2_NANGC</name>
<gene>
    <name evidence="2" type="ORF">NGATSA_3051100</name>
</gene>
<reference evidence="2" key="2">
    <citation type="journal article" date="2012" name="Nat. Commun.">
        <title>Draft genome sequence and genetic transformation of the oleaginous alga Nannochloropis gaditana.</title>
        <authorList>
            <person name="Radakovits R."/>
            <person name="Jinkerson R.E."/>
            <person name="Fuerstenberg S.I."/>
            <person name="Tae H."/>
            <person name="Settlage R.E."/>
            <person name="Boore J.L."/>
            <person name="Posewitz M.C."/>
        </authorList>
    </citation>
    <scope>NUCLEOTIDE SEQUENCE</scope>
    <source>
        <strain evidence="2">CCMP526</strain>
    </source>
</reference>
<dbReference type="EMBL" id="JU980732">
    <property type="protein sequence ID" value="AFJ69795.1"/>
    <property type="molecule type" value="mRNA"/>
</dbReference>
<feature type="domain" description="Methyltransferase type 12" evidence="1">
    <location>
        <begin position="15"/>
        <end position="124"/>
    </location>
</feature>
<dbReference type="InterPro" id="IPR029063">
    <property type="entry name" value="SAM-dependent_MTases_sf"/>
</dbReference>
<sequence>QEAAAENGAKTRRALDIGCAVGASSFALARSYQQVDGLELSATFVQAAEELKERGEVSYRLKKEGELYLPLTACAPPDVDRSRVSFQVGDALALSRDMQGAYDAVLLANVLCRLPDPRLALEMIGG</sequence>
<proteinExistence type="evidence at transcript level"/>
<dbReference type="PANTHER" id="PTHR45445">
    <property type="match status" value="1"/>
</dbReference>
<reference evidence="2" key="1">
    <citation type="journal article" date="2012" name="Bioengineered">
        <title>Additional insights into the genome of the oleaginous model alga Nannochloropsis gaditana.</title>
        <authorList>
            <person name="Jinkerson R.E."/>
            <person name="Radakovits R."/>
            <person name="Posewitz M.C."/>
        </authorList>
    </citation>
    <scope>NUCLEOTIDE SEQUENCE</scope>
    <source>
        <strain evidence="2">CCMP526</strain>
    </source>
</reference>
<dbReference type="SUPFAM" id="SSF53335">
    <property type="entry name" value="S-adenosyl-L-methionine-dependent methyltransferases"/>
    <property type="match status" value="1"/>
</dbReference>
<feature type="non-terminal residue" evidence="2">
    <location>
        <position position="126"/>
    </location>
</feature>
<evidence type="ECO:0000313" key="2">
    <source>
        <dbReference type="EMBL" id="AFJ69795.1"/>
    </source>
</evidence>
<accession>I2CSB2</accession>
<protein>
    <recommendedName>
        <fullName evidence="1">Methyltransferase type 12 domain-containing protein</fullName>
    </recommendedName>
</protein>
<dbReference type="CDD" id="cd02440">
    <property type="entry name" value="AdoMet_MTases"/>
    <property type="match status" value="1"/>
</dbReference>
<dbReference type="InterPro" id="IPR013217">
    <property type="entry name" value="Methyltransf_12"/>
</dbReference>
<organism evidence="2">
    <name type="scientific">Nannochloropsis gaditana (strain CCMP526)</name>
    <name type="common">Green microalga</name>
    <name type="synonym">Microchloropsis gaditana</name>
    <dbReference type="NCBI Taxonomy" id="1093141"/>
    <lineage>
        <taxon>Eukaryota</taxon>
        <taxon>Sar</taxon>
        <taxon>Stramenopiles</taxon>
        <taxon>Ochrophyta</taxon>
        <taxon>Eustigmatophyceae</taxon>
        <taxon>Eustigmatales</taxon>
        <taxon>Monodopsidaceae</taxon>
        <taxon>Nannochloropsis</taxon>
    </lineage>
</organism>
<feature type="non-terminal residue" evidence="2">
    <location>
        <position position="1"/>
    </location>
</feature>
<dbReference type="Gene3D" id="3.40.50.150">
    <property type="entry name" value="Vaccinia Virus protein VP39"/>
    <property type="match status" value="1"/>
</dbReference>
<dbReference type="PANTHER" id="PTHR45445:SF2">
    <property type="entry name" value="METHYLTRANSFERASE TYPE 11 DOMAIN-CONTAINING PROTEIN"/>
    <property type="match status" value="1"/>
</dbReference>
<evidence type="ECO:0000259" key="1">
    <source>
        <dbReference type="Pfam" id="PF08242"/>
    </source>
</evidence>
<dbReference type="Pfam" id="PF08242">
    <property type="entry name" value="Methyltransf_12"/>
    <property type="match status" value="1"/>
</dbReference>
<dbReference type="AlphaFoldDB" id="I2CSB2"/>